<keyword evidence="5" id="KW-0532">Neurotransmitter transport</keyword>
<feature type="transmembrane region" description="Helical" evidence="9">
    <location>
        <begin position="366"/>
        <end position="385"/>
    </location>
</feature>
<evidence type="ECO:0000256" key="6">
    <source>
        <dbReference type="ARBA" id="ARBA00022989"/>
    </source>
</evidence>
<name>A0A8B7ZD42_ACAPL</name>
<dbReference type="GeneID" id="110985776"/>
<evidence type="ECO:0000256" key="9">
    <source>
        <dbReference type="SAM" id="Phobius"/>
    </source>
</evidence>
<proteinExistence type="inferred from homology"/>
<dbReference type="Pfam" id="PF07690">
    <property type="entry name" value="MFS_1"/>
    <property type="match status" value="1"/>
</dbReference>
<dbReference type="InterPro" id="IPR036259">
    <property type="entry name" value="MFS_trans_sf"/>
</dbReference>
<evidence type="ECO:0000256" key="3">
    <source>
        <dbReference type="ARBA" id="ARBA00022448"/>
    </source>
</evidence>
<dbReference type="GO" id="GO:0016020">
    <property type="term" value="C:membrane"/>
    <property type="evidence" value="ECO:0007669"/>
    <property type="project" value="UniProtKB-SubCell"/>
</dbReference>
<dbReference type="PRINTS" id="PR01035">
    <property type="entry name" value="TCRTETA"/>
</dbReference>
<dbReference type="Gene3D" id="1.20.1250.20">
    <property type="entry name" value="MFS general substrate transporter like domains"/>
    <property type="match status" value="2"/>
</dbReference>
<keyword evidence="7 9" id="KW-0472">Membrane</keyword>
<dbReference type="GO" id="GO:0022857">
    <property type="term" value="F:transmembrane transporter activity"/>
    <property type="evidence" value="ECO:0007669"/>
    <property type="project" value="InterPro"/>
</dbReference>
<organism evidence="11 12">
    <name type="scientific">Acanthaster planci</name>
    <name type="common">Crown-of-thorns starfish</name>
    <dbReference type="NCBI Taxonomy" id="133434"/>
    <lineage>
        <taxon>Eukaryota</taxon>
        <taxon>Metazoa</taxon>
        <taxon>Echinodermata</taxon>
        <taxon>Eleutherozoa</taxon>
        <taxon>Asterozoa</taxon>
        <taxon>Asteroidea</taxon>
        <taxon>Valvatacea</taxon>
        <taxon>Valvatida</taxon>
        <taxon>Acanthasteridae</taxon>
        <taxon>Acanthaster</taxon>
    </lineage>
</organism>
<dbReference type="PROSITE" id="PS50850">
    <property type="entry name" value="MFS"/>
    <property type="match status" value="1"/>
</dbReference>
<keyword evidence="6 9" id="KW-1133">Transmembrane helix</keyword>
<evidence type="ECO:0000256" key="7">
    <source>
        <dbReference type="ARBA" id="ARBA00023136"/>
    </source>
</evidence>
<dbReference type="InterPro" id="IPR050930">
    <property type="entry name" value="MFS_Vesicular_Transporter"/>
</dbReference>
<protein>
    <submittedName>
        <fullName evidence="12">MFS-type transporter SLC18B1-like isoform X1</fullName>
    </submittedName>
</protein>
<dbReference type="PANTHER" id="PTHR23506:SF26">
    <property type="entry name" value="MFS-TYPE TRANSPORTER SLC18B1"/>
    <property type="match status" value="1"/>
</dbReference>
<feature type="region of interest" description="Disordered" evidence="8">
    <location>
        <begin position="65"/>
        <end position="87"/>
    </location>
</feature>
<comment type="subcellular location">
    <subcellularLocation>
        <location evidence="1">Membrane</location>
        <topology evidence="1">Multi-pass membrane protein</topology>
    </subcellularLocation>
</comment>
<comment type="similarity">
    <text evidence="2">Belongs to the major facilitator superfamily. Vesicular transporter family.</text>
</comment>
<evidence type="ECO:0000256" key="2">
    <source>
        <dbReference type="ARBA" id="ARBA00006829"/>
    </source>
</evidence>
<feature type="transmembrane region" description="Helical" evidence="9">
    <location>
        <begin position="339"/>
        <end position="359"/>
    </location>
</feature>
<dbReference type="InterPro" id="IPR011701">
    <property type="entry name" value="MFS"/>
</dbReference>
<dbReference type="RefSeq" id="XP_022102770.1">
    <property type="nucleotide sequence ID" value="XM_022247078.1"/>
</dbReference>
<feature type="transmembrane region" description="Helical" evidence="9">
    <location>
        <begin position="101"/>
        <end position="122"/>
    </location>
</feature>
<evidence type="ECO:0000313" key="11">
    <source>
        <dbReference type="Proteomes" id="UP000694845"/>
    </source>
</evidence>
<keyword evidence="11" id="KW-1185">Reference proteome</keyword>
<reference evidence="12" key="1">
    <citation type="submission" date="2025-08" db="UniProtKB">
        <authorList>
            <consortium name="RefSeq"/>
        </authorList>
    </citation>
    <scope>IDENTIFICATION</scope>
</reference>
<feature type="domain" description="Major facilitator superfamily (MFS) profile" evidence="10">
    <location>
        <begin position="100"/>
        <end position="494"/>
    </location>
</feature>
<keyword evidence="4 9" id="KW-0812">Transmembrane</keyword>
<dbReference type="PANTHER" id="PTHR23506">
    <property type="entry name" value="GH10249P"/>
    <property type="match status" value="1"/>
</dbReference>
<feature type="transmembrane region" description="Helical" evidence="9">
    <location>
        <begin position="397"/>
        <end position="421"/>
    </location>
</feature>
<feature type="transmembrane region" description="Helical" evidence="9">
    <location>
        <begin position="301"/>
        <end position="319"/>
    </location>
</feature>
<dbReference type="Proteomes" id="UP000694845">
    <property type="component" value="Unplaced"/>
</dbReference>
<evidence type="ECO:0000256" key="4">
    <source>
        <dbReference type="ARBA" id="ARBA00022692"/>
    </source>
</evidence>
<evidence type="ECO:0000256" key="5">
    <source>
        <dbReference type="ARBA" id="ARBA00022775"/>
    </source>
</evidence>
<keyword evidence="3" id="KW-0813">Transport</keyword>
<dbReference type="InterPro" id="IPR020846">
    <property type="entry name" value="MFS_dom"/>
</dbReference>
<feature type="transmembrane region" description="Helical" evidence="9">
    <location>
        <begin position="165"/>
        <end position="184"/>
    </location>
</feature>
<accession>A0A8B7ZD42</accession>
<dbReference type="OrthoDB" id="446368at2759"/>
<feature type="transmembrane region" description="Helical" evidence="9">
    <location>
        <begin position="134"/>
        <end position="153"/>
    </location>
</feature>
<dbReference type="InterPro" id="IPR001958">
    <property type="entry name" value="Tet-R_TetA/multi-R_MdtG-like"/>
</dbReference>
<feature type="transmembrane region" description="Helical" evidence="9">
    <location>
        <begin position="204"/>
        <end position="224"/>
    </location>
</feature>
<sequence length="526" mass="55847">MRISGKMDGCQTSEEGIPSPTCIIHAPEIHTDKSEADILEAQPKSSVSQVGNHLAEVAVQVASPTSSINKDANEDGPESSALPTGNSEESTKFTLYQKMTFVSITIATMADVAAFSIMTPFFPIEAESRGLSSVTVGFTFSIFSLASFVFSPIFGKILPVVGARFMFLAGSFVSAGCCILFGFIDEMPTQTTFTVFCMVLRVVTGIGASASMTASAAIIAYAFPNNVGLASSVNEMVAGVGSMIGPAIGGLLYSAGGFKLPFIVLGAVDLCFIPINYFLMPEHGTKNEKMGSLFQLLRIPAIWVTMTCVLQGSIAMGFLDPTLSPHLKELKLNIDEIGFVFLGFSALYAISAVIFGYLADKTKATRIIMVLGSYGGCISFLLLGPSPYLNLPFTTPIVLSSLVIGCSTIAMIVMPSFLDMLNSAKWYGIPNDLGLNGMISGLWTGVFSLGSMLGPIIGGSLKQGFGFGKATTLLAGSCIFTMLVLCFFGVWEYRCGKGKRIPSSRRISLHSSTDEERSPLLDGINT</sequence>
<gene>
    <name evidence="12" type="primary">LOC110985776</name>
</gene>
<feature type="transmembrane region" description="Helical" evidence="9">
    <location>
        <begin position="236"/>
        <end position="256"/>
    </location>
</feature>
<feature type="transmembrane region" description="Helical" evidence="9">
    <location>
        <begin position="262"/>
        <end position="280"/>
    </location>
</feature>
<evidence type="ECO:0000256" key="1">
    <source>
        <dbReference type="ARBA" id="ARBA00004141"/>
    </source>
</evidence>
<feature type="region of interest" description="Disordered" evidence="8">
    <location>
        <begin position="1"/>
        <end position="20"/>
    </location>
</feature>
<dbReference type="KEGG" id="aplc:110985776"/>
<feature type="transmembrane region" description="Helical" evidence="9">
    <location>
        <begin position="433"/>
        <end position="458"/>
    </location>
</feature>
<dbReference type="SUPFAM" id="SSF103473">
    <property type="entry name" value="MFS general substrate transporter"/>
    <property type="match status" value="1"/>
</dbReference>
<evidence type="ECO:0000313" key="12">
    <source>
        <dbReference type="RefSeq" id="XP_022102770.1"/>
    </source>
</evidence>
<evidence type="ECO:0000256" key="8">
    <source>
        <dbReference type="SAM" id="MobiDB-lite"/>
    </source>
</evidence>
<feature type="transmembrane region" description="Helical" evidence="9">
    <location>
        <begin position="470"/>
        <end position="491"/>
    </location>
</feature>
<dbReference type="AlphaFoldDB" id="A0A8B7ZD42"/>
<evidence type="ECO:0000259" key="10">
    <source>
        <dbReference type="PROSITE" id="PS50850"/>
    </source>
</evidence>